<keyword evidence="2" id="KW-1185">Reference proteome</keyword>
<organism evidence="1 2">
    <name type="scientific">Melipona quadrifasciata</name>
    <dbReference type="NCBI Taxonomy" id="166423"/>
    <lineage>
        <taxon>Eukaryota</taxon>
        <taxon>Metazoa</taxon>
        <taxon>Ecdysozoa</taxon>
        <taxon>Arthropoda</taxon>
        <taxon>Hexapoda</taxon>
        <taxon>Insecta</taxon>
        <taxon>Pterygota</taxon>
        <taxon>Neoptera</taxon>
        <taxon>Endopterygota</taxon>
        <taxon>Hymenoptera</taxon>
        <taxon>Apocrita</taxon>
        <taxon>Aculeata</taxon>
        <taxon>Apoidea</taxon>
        <taxon>Anthophila</taxon>
        <taxon>Apidae</taxon>
        <taxon>Melipona</taxon>
    </lineage>
</organism>
<evidence type="ECO:0000313" key="2">
    <source>
        <dbReference type="Proteomes" id="UP000053105"/>
    </source>
</evidence>
<gene>
    <name evidence="1" type="ORF">WN51_09390</name>
</gene>
<accession>A0A0M9A5N0</accession>
<name>A0A0M9A5N0_9HYME</name>
<sequence>MIISYNKLYLFYHFEYWVSDKSSSNNLTLTYLIKCLDLIVAIKESSYFKYNGNKAANVSDSPRFENTRFICEQVRHGRLMRCSYTLNLPVITQLVIHWDSLRAACSSRIKNPLTKSLIPIVIQLTISFFSSSIVLIFQHYVYYELDDILGRQNLYHGHDDVLGHRIKINIMYYIYQREDVIIHIYKKQHFYKQDYLNTWYRI</sequence>
<reference evidence="1 2" key="1">
    <citation type="submission" date="2015-07" db="EMBL/GenBank/DDBJ databases">
        <title>The genome of Melipona quadrifasciata.</title>
        <authorList>
            <person name="Pan H."/>
            <person name="Kapheim K."/>
        </authorList>
    </citation>
    <scope>NUCLEOTIDE SEQUENCE [LARGE SCALE GENOMIC DNA]</scope>
    <source>
        <strain evidence="1">0111107301</strain>
        <tissue evidence="1">Whole body</tissue>
    </source>
</reference>
<evidence type="ECO:0000313" key="1">
    <source>
        <dbReference type="EMBL" id="KOX77725.1"/>
    </source>
</evidence>
<dbReference type="AlphaFoldDB" id="A0A0M9A5N0"/>
<proteinExistence type="predicted"/>
<dbReference type="Proteomes" id="UP000053105">
    <property type="component" value="Unassembled WGS sequence"/>
</dbReference>
<dbReference type="EMBL" id="KQ435729">
    <property type="protein sequence ID" value="KOX77725.1"/>
    <property type="molecule type" value="Genomic_DNA"/>
</dbReference>
<protein>
    <submittedName>
        <fullName evidence="1">Uncharacterized protein</fullName>
    </submittedName>
</protein>